<feature type="compositionally biased region" description="Basic and acidic residues" evidence="5">
    <location>
        <begin position="295"/>
        <end position="304"/>
    </location>
</feature>
<feature type="compositionally biased region" description="Basic and acidic residues" evidence="5">
    <location>
        <begin position="432"/>
        <end position="447"/>
    </location>
</feature>
<dbReference type="EC" id="5.2.1.8" evidence="4"/>
<evidence type="ECO:0000259" key="6">
    <source>
        <dbReference type="PROSITE" id="PS50072"/>
    </source>
</evidence>
<sequence length="447" mass="50018">MSQHRSLNTRLALPCFLAVPVRRRLLGASTPWRASRNRRPCAGSRATTLPDGDGGGDPRRQPAGPRPGRGGGRALPADGRAAGDFPRRHRGGPEGGPGPTDLHQLRQVVQDQVLQQLPHSHRAEGGDYIAQTGDPTNTGKGGSSIHAKLPGLAKRFFDDEITPALKHNGRGTVAMANEKPNENASQFYITLREEVEHLDGKHTIFGSIAEGQDVLDKINNAMVDENNAPFQNIRIWHTEILDDPFDDPDGLAPLIPPKSPEVIKDEELKKMETAADEAELEDPRRWPRRSPRAKPRQELLHDIPDADIAVPESGVLQDARLRHRRQTDRGQFLAVGGQAVEQAPHRSESFQGRRHGGAEGRQRERPRQGRQRRQGARRRGLTRARRRCCSPRRRRRGTRTAAKREAPAPARGRPRSPSGGADRRERRPRRDRSRDRRERGGDRDRRR</sequence>
<dbReference type="PROSITE" id="PS50072">
    <property type="entry name" value="CSA_PPIASE_2"/>
    <property type="match status" value="1"/>
</dbReference>
<dbReference type="PRINTS" id="PR00153">
    <property type="entry name" value="CSAPPISMRASE"/>
</dbReference>
<feature type="region of interest" description="Disordered" evidence="5">
    <location>
        <begin position="32"/>
        <end position="102"/>
    </location>
</feature>
<dbReference type="Pfam" id="PF00160">
    <property type="entry name" value="Pro_isomerase"/>
    <property type="match status" value="1"/>
</dbReference>
<keyword evidence="3 4" id="KW-0539">Nucleus</keyword>
<comment type="catalytic activity">
    <reaction evidence="4">
        <text>[protein]-peptidylproline (omega=180) = [protein]-peptidylproline (omega=0)</text>
        <dbReference type="Rhea" id="RHEA:16237"/>
        <dbReference type="Rhea" id="RHEA-COMP:10747"/>
        <dbReference type="Rhea" id="RHEA-COMP:10748"/>
        <dbReference type="ChEBI" id="CHEBI:83833"/>
        <dbReference type="ChEBI" id="CHEBI:83834"/>
        <dbReference type="EC" id="5.2.1.8"/>
    </reaction>
</comment>
<evidence type="ECO:0000256" key="5">
    <source>
        <dbReference type="SAM" id="MobiDB-lite"/>
    </source>
</evidence>
<feature type="region of interest" description="Disordered" evidence="5">
    <location>
        <begin position="273"/>
        <end position="305"/>
    </location>
</feature>
<proteinExistence type="inferred from homology"/>
<dbReference type="PANTHER" id="PTHR45843">
    <property type="entry name" value="PEPTIDYL-PROLYL CIS-TRANS ISOMERASE-LIKE 4"/>
    <property type="match status" value="1"/>
</dbReference>
<dbReference type="InterPro" id="IPR035542">
    <property type="entry name" value="CRIP"/>
</dbReference>
<keyword evidence="8" id="KW-1185">Reference proteome</keyword>
<comment type="caution">
    <text evidence="7">The sequence shown here is derived from an EMBL/GenBank/DDBJ whole genome shotgun (WGS) entry which is preliminary data.</text>
</comment>
<feature type="domain" description="PPIase cyclophilin-type" evidence="6">
    <location>
        <begin position="80"/>
        <end position="240"/>
    </location>
</feature>
<keyword evidence="4" id="KW-0697">Rotamase</keyword>
<organism evidence="7 8">
    <name type="scientific">Prorocentrum cordatum</name>
    <dbReference type="NCBI Taxonomy" id="2364126"/>
    <lineage>
        <taxon>Eukaryota</taxon>
        <taxon>Sar</taxon>
        <taxon>Alveolata</taxon>
        <taxon>Dinophyceae</taxon>
        <taxon>Prorocentrales</taxon>
        <taxon>Prorocentraceae</taxon>
        <taxon>Prorocentrum</taxon>
    </lineage>
</organism>
<evidence type="ECO:0000313" key="8">
    <source>
        <dbReference type="Proteomes" id="UP001189429"/>
    </source>
</evidence>
<dbReference type="SUPFAM" id="SSF50891">
    <property type="entry name" value="Cyclophilin-like"/>
    <property type="match status" value="1"/>
</dbReference>
<evidence type="ECO:0000313" key="7">
    <source>
        <dbReference type="EMBL" id="CAK0807858.1"/>
    </source>
</evidence>
<feature type="compositionally biased region" description="Basic and acidic residues" evidence="5">
    <location>
        <begin position="356"/>
        <end position="367"/>
    </location>
</feature>
<comment type="similarity">
    <text evidence="4">Belongs to the cyclophilin-type PPIase family. PPIL4 subfamily.</text>
</comment>
<feature type="compositionally biased region" description="Basic residues" evidence="5">
    <location>
        <begin position="368"/>
        <end position="398"/>
    </location>
</feature>
<evidence type="ECO:0000256" key="4">
    <source>
        <dbReference type="RuleBase" id="RU365081"/>
    </source>
</evidence>
<dbReference type="EMBL" id="CAUYUJ010004025">
    <property type="protein sequence ID" value="CAK0807858.1"/>
    <property type="molecule type" value="Genomic_DNA"/>
</dbReference>
<evidence type="ECO:0000256" key="1">
    <source>
        <dbReference type="ARBA" id="ARBA00004123"/>
    </source>
</evidence>
<accession>A0ABN9QNX4</accession>
<protein>
    <recommendedName>
        <fullName evidence="4">Peptidyl-prolyl cis-trans isomerase</fullName>
        <shortName evidence="4">PPIase</shortName>
        <ecNumber evidence="4">5.2.1.8</ecNumber>
    </recommendedName>
</protein>
<feature type="region of interest" description="Disordered" evidence="5">
    <location>
        <begin position="327"/>
        <end position="447"/>
    </location>
</feature>
<dbReference type="Proteomes" id="UP001189429">
    <property type="component" value="Unassembled WGS sequence"/>
</dbReference>
<gene>
    <name evidence="7" type="ORF">PCOR1329_LOCUS13614</name>
</gene>
<evidence type="ECO:0000256" key="2">
    <source>
        <dbReference type="ARBA" id="ARBA00022884"/>
    </source>
</evidence>
<reference evidence="7" key="1">
    <citation type="submission" date="2023-10" db="EMBL/GenBank/DDBJ databases">
        <authorList>
            <person name="Chen Y."/>
            <person name="Shah S."/>
            <person name="Dougan E. K."/>
            <person name="Thang M."/>
            <person name="Chan C."/>
        </authorList>
    </citation>
    <scope>NUCLEOTIDE SEQUENCE [LARGE SCALE GENOMIC DNA]</scope>
</reference>
<feature type="compositionally biased region" description="Low complexity" evidence="5">
    <location>
        <begin position="74"/>
        <end position="84"/>
    </location>
</feature>
<name>A0ABN9QNX4_9DINO</name>
<comment type="subcellular location">
    <subcellularLocation>
        <location evidence="1 4">Nucleus</location>
    </subcellularLocation>
</comment>
<dbReference type="InterPro" id="IPR002130">
    <property type="entry name" value="Cyclophilin-type_PPIase_dom"/>
</dbReference>
<comment type="function">
    <text evidence="4">PPIases accelerate the folding of proteins. It catalyzes the cis-trans isomerization of proline imidic peptide bonds in oligopeptides.</text>
</comment>
<keyword evidence="4" id="KW-0413">Isomerase</keyword>
<dbReference type="Gene3D" id="2.40.100.10">
    <property type="entry name" value="Cyclophilin-like"/>
    <property type="match status" value="1"/>
</dbReference>
<evidence type="ECO:0000256" key="3">
    <source>
        <dbReference type="ARBA" id="ARBA00023242"/>
    </source>
</evidence>
<dbReference type="InterPro" id="IPR029000">
    <property type="entry name" value="Cyclophilin-like_dom_sf"/>
</dbReference>
<keyword evidence="2 4" id="KW-0694">RNA-binding</keyword>
<dbReference type="PANTHER" id="PTHR45843:SF1">
    <property type="entry name" value="PEPTIDYL-PROLYL CIS-TRANS ISOMERASE-LIKE 4"/>
    <property type="match status" value="1"/>
</dbReference>
<feature type="compositionally biased region" description="Low complexity" evidence="5">
    <location>
        <begin position="407"/>
        <end position="420"/>
    </location>
</feature>